<evidence type="ECO:0000313" key="22">
    <source>
        <dbReference type="Proteomes" id="UP000332933"/>
    </source>
</evidence>
<keyword evidence="5" id="KW-0540">Nuclease</keyword>
<keyword evidence="9" id="KW-0378">Hydrolase</keyword>
<dbReference type="InterPro" id="IPR050951">
    <property type="entry name" value="Retrovirus_Pol_polyprotein"/>
</dbReference>
<evidence type="ECO:0000256" key="8">
    <source>
        <dbReference type="ARBA" id="ARBA00022759"/>
    </source>
</evidence>
<dbReference type="InterPro" id="IPR043502">
    <property type="entry name" value="DNA/RNA_pol_sf"/>
</dbReference>
<keyword evidence="3" id="KW-0808">Transferase</keyword>
<keyword evidence="8" id="KW-0255">Endonuclease</keyword>
<evidence type="ECO:0000256" key="5">
    <source>
        <dbReference type="ARBA" id="ARBA00022722"/>
    </source>
</evidence>
<name>A0A485LJC9_9STRA</name>
<keyword evidence="6" id="KW-0479">Metal-binding</keyword>
<feature type="compositionally biased region" description="Basic and acidic residues" evidence="16">
    <location>
        <begin position="127"/>
        <end position="141"/>
    </location>
</feature>
<dbReference type="InterPro" id="IPR043128">
    <property type="entry name" value="Rev_trsase/Diguanyl_cyclase"/>
</dbReference>
<evidence type="ECO:0000313" key="20">
    <source>
        <dbReference type="EMBL" id="KAF0688053.1"/>
    </source>
</evidence>
<dbReference type="InterPro" id="IPR036397">
    <property type="entry name" value="RNaseH_sf"/>
</dbReference>
<evidence type="ECO:0000256" key="1">
    <source>
        <dbReference type="ARBA" id="ARBA00012493"/>
    </source>
</evidence>
<feature type="domain" description="Reverse transcriptase" evidence="18">
    <location>
        <begin position="340"/>
        <end position="525"/>
    </location>
</feature>
<feature type="region of interest" description="Disordered" evidence="16">
    <location>
        <begin position="1406"/>
        <end position="1433"/>
    </location>
</feature>
<keyword evidence="11" id="KW-0229">DNA integration</keyword>
<feature type="region of interest" description="Disordered" evidence="16">
    <location>
        <begin position="1197"/>
        <end position="1354"/>
    </location>
</feature>
<feature type="domain" description="Chromo" evidence="17">
    <location>
        <begin position="1360"/>
        <end position="1420"/>
    </location>
</feature>
<dbReference type="Gene3D" id="2.40.50.40">
    <property type="match status" value="1"/>
</dbReference>
<dbReference type="InterPro" id="IPR023780">
    <property type="entry name" value="Chromo_domain"/>
</dbReference>
<dbReference type="InterPro" id="IPR056924">
    <property type="entry name" value="SH3_Tf2-1"/>
</dbReference>
<evidence type="ECO:0000256" key="15">
    <source>
        <dbReference type="ARBA" id="ARBA00023172"/>
    </source>
</evidence>
<dbReference type="GO" id="GO:0046872">
    <property type="term" value="F:metal ion binding"/>
    <property type="evidence" value="ECO:0007669"/>
    <property type="project" value="UniProtKB-KW"/>
</dbReference>
<evidence type="ECO:0000256" key="2">
    <source>
        <dbReference type="ARBA" id="ARBA00022670"/>
    </source>
</evidence>
<dbReference type="GO" id="GO:0003964">
    <property type="term" value="F:RNA-directed DNA polymerase activity"/>
    <property type="evidence" value="ECO:0007669"/>
    <property type="project" value="UniProtKB-KW"/>
</dbReference>
<dbReference type="Pfam" id="PF00078">
    <property type="entry name" value="RVT_1"/>
    <property type="match status" value="1"/>
</dbReference>
<keyword evidence="15" id="KW-0233">DNA recombination</keyword>
<evidence type="ECO:0000259" key="19">
    <source>
        <dbReference type="PROSITE" id="PS50994"/>
    </source>
</evidence>
<reference evidence="20" key="2">
    <citation type="submission" date="2019-06" db="EMBL/GenBank/DDBJ databases">
        <title>Genomics analysis of Aphanomyces spp. identifies a new class of oomycete effector associated with host adaptation.</title>
        <authorList>
            <person name="Gaulin E."/>
        </authorList>
    </citation>
    <scope>NUCLEOTIDE SEQUENCE</scope>
    <source>
        <strain evidence="20">CBS 578.67</strain>
    </source>
</reference>
<dbReference type="Gene3D" id="3.30.420.10">
    <property type="entry name" value="Ribonuclease H-like superfamily/Ribonuclease H"/>
    <property type="match status" value="1"/>
</dbReference>
<dbReference type="EC" id="2.7.7.49" evidence="1"/>
<keyword evidence="2" id="KW-0645">Protease</keyword>
<dbReference type="GO" id="GO:0003677">
    <property type="term" value="F:DNA binding"/>
    <property type="evidence" value="ECO:0007669"/>
    <property type="project" value="UniProtKB-KW"/>
</dbReference>
<proteinExistence type="predicted"/>
<dbReference type="Pfam" id="PF24626">
    <property type="entry name" value="SH3_Tf2-1"/>
    <property type="match status" value="1"/>
</dbReference>
<dbReference type="GO" id="GO:0006508">
    <property type="term" value="P:proteolysis"/>
    <property type="evidence" value="ECO:0007669"/>
    <property type="project" value="UniProtKB-KW"/>
</dbReference>
<dbReference type="SMART" id="SM00298">
    <property type="entry name" value="CHROMO"/>
    <property type="match status" value="1"/>
</dbReference>
<evidence type="ECO:0000259" key="18">
    <source>
        <dbReference type="PROSITE" id="PS50878"/>
    </source>
</evidence>
<dbReference type="SUPFAM" id="SSF56672">
    <property type="entry name" value="DNA/RNA polymerases"/>
    <property type="match status" value="1"/>
</dbReference>
<feature type="domain" description="Integrase catalytic" evidence="19">
    <location>
        <begin position="887"/>
        <end position="1052"/>
    </location>
</feature>
<dbReference type="CDD" id="cd00024">
    <property type="entry name" value="CD_CSD"/>
    <property type="match status" value="1"/>
</dbReference>
<dbReference type="PANTHER" id="PTHR37984">
    <property type="entry name" value="PROTEIN CBG26694"/>
    <property type="match status" value="1"/>
</dbReference>
<organism evidence="21 22">
    <name type="scientific">Aphanomyces stellatus</name>
    <dbReference type="NCBI Taxonomy" id="120398"/>
    <lineage>
        <taxon>Eukaryota</taxon>
        <taxon>Sar</taxon>
        <taxon>Stramenopiles</taxon>
        <taxon>Oomycota</taxon>
        <taxon>Saprolegniomycetes</taxon>
        <taxon>Saprolegniales</taxon>
        <taxon>Verrucalvaceae</taxon>
        <taxon>Aphanomyces</taxon>
    </lineage>
</organism>
<evidence type="ECO:0000256" key="12">
    <source>
        <dbReference type="ARBA" id="ARBA00022918"/>
    </source>
</evidence>
<feature type="compositionally biased region" description="Basic and acidic residues" evidence="16">
    <location>
        <begin position="1406"/>
        <end position="1423"/>
    </location>
</feature>
<dbReference type="InterPro" id="IPR001584">
    <property type="entry name" value="Integrase_cat-core"/>
</dbReference>
<evidence type="ECO:0000256" key="6">
    <source>
        <dbReference type="ARBA" id="ARBA00022723"/>
    </source>
</evidence>
<evidence type="ECO:0000256" key="3">
    <source>
        <dbReference type="ARBA" id="ARBA00022679"/>
    </source>
</evidence>
<dbReference type="InterPro" id="IPR041373">
    <property type="entry name" value="RT_RNaseH"/>
</dbReference>
<keyword evidence="4" id="KW-0548">Nucleotidyltransferase</keyword>
<dbReference type="SUPFAM" id="SSF54160">
    <property type="entry name" value="Chromo domain-like"/>
    <property type="match status" value="1"/>
</dbReference>
<dbReference type="CDD" id="cd01647">
    <property type="entry name" value="RT_LTR"/>
    <property type="match status" value="1"/>
</dbReference>
<dbReference type="SUPFAM" id="SSF53098">
    <property type="entry name" value="Ribonuclease H-like"/>
    <property type="match status" value="1"/>
</dbReference>
<dbReference type="EMBL" id="CAADRA010006794">
    <property type="protein sequence ID" value="VFT96988.1"/>
    <property type="molecule type" value="Genomic_DNA"/>
</dbReference>
<evidence type="ECO:0000256" key="16">
    <source>
        <dbReference type="SAM" id="MobiDB-lite"/>
    </source>
</evidence>
<dbReference type="InterPro" id="IPR016197">
    <property type="entry name" value="Chromo-like_dom_sf"/>
</dbReference>
<dbReference type="InterPro" id="IPR000953">
    <property type="entry name" value="Chromo/chromo_shadow_dom"/>
</dbReference>
<dbReference type="Pfam" id="PF00665">
    <property type="entry name" value="rve"/>
    <property type="match status" value="1"/>
</dbReference>
<dbReference type="Pfam" id="PF17917">
    <property type="entry name" value="RT_RNaseH"/>
    <property type="match status" value="1"/>
</dbReference>
<keyword evidence="13" id="KW-0239">DNA-directed DNA polymerase</keyword>
<dbReference type="Gene3D" id="2.40.70.10">
    <property type="entry name" value="Acid Proteases"/>
    <property type="match status" value="1"/>
</dbReference>
<dbReference type="FunFam" id="3.30.70.270:FF:000020">
    <property type="entry name" value="Transposon Tf2-6 polyprotein-like Protein"/>
    <property type="match status" value="1"/>
</dbReference>
<accession>A0A485LJC9</accession>
<dbReference type="Pfam" id="PF17921">
    <property type="entry name" value="Integrase_H2C2"/>
    <property type="match status" value="1"/>
</dbReference>
<dbReference type="Pfam" id="PF00385">
    <property type="entry name" value="Chromo"/>
    <property type="match status" value="1"/>
</dbReference>
<feature type="compositionally biased region" description="Basic and acidic residues" evidence="16">
    <location>
        <begin position="1303"/>
        <end position="1314"/>
    </location>
</feature>
<dbReference type="EMBL" id="VJMH01006771">
    <property type="protein sequence ID" value="KAF0688053.1"/>
    <property type="molecule type" value="Genomic_DNA"/>
</dbReference>
<evidence type="ECO:0000256" key="14">
    <source>
        <dbReference type="ARBA" id="ARBA00023125"/>
    </source>
</evidence>
<dbReference type="GO" id="GO:0003887">
    <property type="term" value="F:DNA-directed DNA polymerase activity"/>
    <property type="evidence" value="ECO:0007669"/>
    <property type="project" value="UniProtKB-KW"/>
</dbReference>
<dbReference type="Gene3D" id="3.30.70.270">
    <property type="match status" value="2"/>
</dbReference>
<evidence type="ECO:0000256" key="13">
    <source>
        <dbReference type="ARBA" id="ARBA00022932"/>
    </source>
</evidence>
<dbReference type="FunFam" id="1.10.340.70:FF:000001">
    <property type="entry name" value="Retrovirus-related Pol polyprotein from transposon gypsy-like Protein"/>
    <property type="match status" value="1"/>
</dbReference>
<keyword evidence="12" id="KW-0695">RNA-directed DNA polymerase</keyword>
<evidence type="ECO:0000256" key="4">
    <source>
        <dbReference type="ARBA" id="ARBA00022695"/>
    </source>
</evidence>
<protein>
    <recommendedName>
        <fullName evidence="1">RNA-directed DNA polymerase</fullName>
        <ecNumber evidence="1">2.7.7.49</ecNumber>
    </recommendedName>
</protein>
<dbReference type="GO" id="GO:0004519">
    <property type="term" value="F:endonuclease activity"/>
    <property type="evidence" value="ECO:0007669"/>
    <property type="project" value="UniProtKB-KW"/>
</dbReference>
<feature type="region of interest" description="Disordered" evidence="16">
    <location>
        <begin position="98"/>
        <end position="181"/>
    </location>
</feature>
<evidence type="ECO:0000313" key="21">
    <source>
        <dbReference type="EMBL" id="VFT96988.1"/>
    </source>
</evidence>
<dbReference type="CDD" id="cd09274">
    <property type="entry name" value="RNase_HI_RT_Ty3"/>
    <property type="match status" value="1"/>
</dbReference>
<feature type="compositionally biased region" description="Polar residues" evidence="16">
    <location>
        <begin position="163"/>
        <end position="178"/>
    </location>
</feature>
<evidence type="ECO:0000259" key="17">
    <source>
        <dbReference type="PROSITE" id="PS50013"/>
    </source>
</evidence>
<evidence type="ECO:0000256" key="10">
    <source>
        <dbReference type="ARBA" id="ARBA00022842"/>
    </source>
</evidence>
<dbReference type="GO" id="GO:0006310">
    <property type="term" value="P:DNA recombination"/>
    <property type="evidence" value="ECO:0007669"/>
    <property type="project" value="UniProtKB-KW"/>
</dbReference>
<keyword evidence="22" id="KW-1185">Reference proteome</keyword>
<feature type="region of interest" description="Disordered" evidence="16">
    <location>
        <begin position="39"/>
        <end position="59"/>
    </location>
</feature>
<dbReference type="PANTHER" id="PTHR37984:SF5">
    <property type="entry name" value="PROTEIN NYNRIN-LIKE"/>
    <property type="match status" value="1"/>
</dbReference>
<reference evidence="21 22" key="1">
    <citation type="submission" date="2019-03" db="EMBL/GenBank/DDBJ databases">
        <authorList>
            <person name="Gaulin E."/>
            <person name="Dumas B."/>
        </authorList>
    </citation>
    <scope>NUCLEOTIDE SEQUENCE [LARGE SCALE GENOMIC DNA]</scope>
    <source>
        <strain evidence="21">CBS 568.67</strain>
    </source>
</reference>
<dbReference type="InterPro" id="IPR041588">
    <property type="entry name" value="Integrase_H2C2"/>
</dbReference>
<dbReference type="InterPro" id="IPR012337">
    <property type="entry name" value="RNaseH-like_sf"/>
</dbReference>
<evidence type="ECO:0000256" key="9">
    <source>
        <dbReference type="ARBA" id="ARBA00022801"/>
    </source>
</evidence>
<dbReference type="PROSITE" id="PS50878">
    <property type="entry name" value="RT_POL"/>
    <property type="match status" value="1"/>
</dbReference>
<evidence type="ECO:0000256" key="11">
    <source>
        <dbReference type="ARBA" id="ARBA00022908"/>
    </source>
</evidence>
<keyword evidence="14" id="KW-0238">DNA-binding</keyword>
<evidence type="ECO:0000256" key="7">
    <source>
        <dbReference type="ARBA" id="ARBA00022750"/>
    </source>
</evidence>
<keyword evidence="10" id="KW-0460">Magnesium</keyword>
<gene>
    <name evidence="21" type="primary">Aste57867_20298</name>
    <name evidence="20" type="ORF">As57867_020232</name>
    <name evidence="21" type="ORF">ASTE57867_20298</name>
</gene>
<keyword evidence="7" id="KW-0064">Aspartyl protease</keyword>
<dbReference type="GO" id="GO:0004190">
    <property type="term" value="F:aspartic-type endopeptidase activity"/>
    <property type="evidence" value="ECO:0007669"/>
    <property type="project" value="UniProtKB-KW"/>
</dbReference>
<dbReference type="Gene3D" id="3.10.10.10">
    <property type="entry name" value="HIV Type 1 Reverse Transcriptase, subunit A, domain 1"/>
    <property type="match status" value="1"/>
</dbReference>
<dbReference type="InterPro" id="IPR000477">
    <property type="entry name" value="RT_dom"/>
</dbReference>
<feature type="compositionally biased region" description="Polar residues" evidence="16">
    <location>
        <begin position="1259"/>
        <end position="1268"/>
    </location>
</feature>
<dbReference type="OrthoDB" id="415724at2759"/>
<dbReference type="InterPro" id="IPR021109">
    <property type="entry name" value="Peptidase_aspartic_dom_sf"/>
</dbReference>
<feature type="compositionally biased region" description="Basic residues" evidence="16">
    <location>
        <begin position="149"/>
        <end position="161"/>
    </location>
</feature>
<dbReference type="PROSITE" id="PS50013">
    <property type="entry name" value="CHROMO_2"/>
    <property type="match status" value="1"/>
</dbReference>
<dbReference type="PROSITE" id="PS50994">
    <property type="entry name" value="INTEGRASE"/>
    <property type="match status" value="1"/>
</dbReference>
<dbReference type="Gene3D" id="1.10.340.70">
    <property type="match status" value="1"/>
</dbReference>
<sequence>MERCLVLDLDERYDLILGMAWLESHEPWIDWKSKTLGATRSPPSGALASHEPTSARRQKRYWREHATESVMVLDIGMSELVSNDVAVDRACSAQDVSGVARYPPSGTRGVTDPPLSVSNDTVPSPRSHREWAPRQADKDVALRPSSGRARGRRERRKRRRASVTSITSNEGSSVSSNDAPRDCSEQLYTLVNGVTGDVDGDIHLERLPSVAALLELDEMSAEELGEALKADKLAEVVMIRPEEELNSSSVVDEAVLEDTKRALSARSGSSILKDPTDPFHSLIKEYHDVVSKDPPSGLPPDRGVRHEIDLVPGTKYCVTRQWPLPREQCDVIDAFFRAKHEAGLVRESKSPHSTPTFCVRKPNGKWRIVHAFNKLNAATIPAQTPIPRKDVLQNNMVGCTLYSALDLVDGYYQLLMRASDIPLTAVSTPSGMLWEWLVMPQGLSNAPATFNRLVTQLFRPHRAYAQTYFDDIFVHSRAEHGKSDVENHIDHLRAVLECMRTNKLYANLDKCVFGAEEIPFLGCFIGKRGLRADPAKIKAIVDWPVPSNQKDLRKWLGLANYLHKYSENYADMARPLSNLLKKDAPWCWDVLHDDAFKAVKESLLHAPILALPDPYRPFSVVCDASDFAIGCALLQADAEGRERVIAFESRQLKAAEKNYPVHDKELLAMKYALVKFRVHLLGSKPFVIYTDHASLRTATQSPHLSQRMARWLSFFAEYNFEVKYKPGRLNVVADALSRRPDYELTHVTTVTSSVPDLIRRAYAQDATCVALLRALGSDEFKDSDKDLSQRLRARLQRYTLDNGLLYYSTDPEDTPRVVVPHDEDLKYRILYEVHDTPVGGHLGREKTYGSVSKMYWWPKMYKWASTYVRTCETCQRTKSAPHAAAPLASLPVPSGCWQSMSMDFVFGLPKDKAGNTGVVVFVDRLSKMAHLSAVPDTVDGEATAKLFLDRVFRQHGLPEAIVSDRDPRFTAKFWTSLFRVLGTKLDMSTADHPQTDGQTERVNRVVEDILRSVCAEAPRRWSEMLPLVEFAMNNAVHASTGFTPFYVNGLVDPRVPLSPPRCGSGLDGGGLADRLADVSPVAIRKQVDDFVSLRLSVMRRVRDAMAESQDLQKEYADAKGRKNMEQFEIGDLVLLNAKNLPTHAVSAVFKTKLRPRFIGPFKVVAKKGLAYTLNLPKKMRTHPVFYVGLLKPYRDPARVSPETLAPGRMRAAKQREVAKQQEAARQQDADAQHQKSGTQDTAGRQEAAEPLGVALPQGESRTAASGPTGQVDPGVEQLDARGPRPDVASPGATRANQRGAQHPQDHSLSDEKSGQRRRRKRLLSEHGSVRRGTPRSSQRESPAAGRPPHALLDEQGELHYHVERLMARRRRQGHTQYLVKWRGYPHSQNSWEFEVPLRQDCPDVVDAYDRDHPLTNRPKDVRQSRQAPRASHC</sequence>
<dbReference type="Proteomes" id="UP000332933">
    <property type="component" value="Unassembled WGS sequence"/>
</dbReference>
<dbReference type="GO" id="GO:0015074">
    <property type="term" value="P:DNA integration"/>
    <property type="evidence" value="ECO:0007669"/>
    <property type="project" value="UniProtKB-KW"/>
</dbReference>